<evidence type="ECO:0000313" key="4">
    <source>
        <dbReference type="Proteomes" id="UP000199245"/>
    </source>
</evidence>
<dbReference type="Proteomes" id="UP000199245">
    <property type="component" value="Unassembled WGS sequence"/>
</dbReference>
<feature type="compositionally biased region" description="Polar residues" evidence="1">
    <location>
        <begin position="157"/>
        <end position="177"/>
    </location>
</feature>
<gene>
    <name evidence="3" type="ORF">SAMN05216337_10692</name>
</gene>
<evidence type="ECO:0000256" key="1">
    <source>
        <dbReference type="SAM" id="MobiDB-lite"/>
    </source>
</evidence>
<protein>
    <submittedName>
        <fullName evidence="3">Uncharacterized protein</fullName>
    </submittedName>
</protein>
<dbReference type="RefSeq" id="WP_092090101.1">
    <property type="nucleotide sequence ID" value="NZ_FMZW01000069.1"/>
</dbReference>
<evidence type="ECO:0000313" key="3">
    <source>
        <dbReference type="EMBL" id="SDF70600.1"/>
    </source>
</evidence>
<dbReference type="AlphaFoldDB" id="A0A1G7NBC5"/>
<feature type="region of interest" description="Disordered" evidence="1">
    <location>
        <begin position="156"/>
        <end position="177"/>
    </location>
</feature>
<feature type="transmembrane region" description="Helical" evidence="2">
    <location>
        <begin position="101"/>
        <end position="119"/>
    </location>
</feature>
<keyword evidence="2" id="KW-0472">Membrane</keyword>
<dbReference type="EMBL" id="FMZW01000069">
    <property type="protein sequence ID" value="SDF70600.1"/>
    <property type="molecule type" value="Genomic_DNA"/>
</dbReference>
<organism evidence="3 4">
    <name type="scientific">Bradyrhizobium brasilense</name>
    <dbReference type="NCBI Taxonomy" id="1419277"/>
    <lineage>
        <taxon>Bacteria</taxon>
        <taxon>Pseudomonadati</taxon>
        <taxon>Pseudomonadota</taxon>
        <taxon>Alphaproteobacteria</taxon>
        <taxon>Hyphomicrobiales</taxon>
        <taxon>Nitrobacteraceae</taxon>
        <taxon>Bradyrhizobium</taxon>
    </lineage>
</organism>
<name>A0A1G7NBC5_9BRAD</name>
<feature type="transmembrane region" description="Helical" evidence="2">
    <location>
        <begin position="12"/>
        <end position="32"/>
    </location>
</feature>
<sequence length="177" mass="19055">MSNNWRISSFNGALLAAYFIPVWTIIAFSIMVSPIHGLYERPSVSIAFYASDYLHLGKMATVRLAWLLALARITVVAFFTVFLAMAAFSPLRRSSSGADEALAVALCLGSVLSFASMMMASKVGEVEAMRMHASELLMLLGTAIVMLFETSPKRAQPSANAATTTETPAGQLSVQQP</sequence>
<reference evidence="3 4" key="1">
    <citation type="submission" date="2016-10" db="EMBL/GenBank/DDBJ databases">
        <authorList>
            <person name="de Groot N.N."/>
        </authorList>
    </citation>
    <scope>NUCLEOTIDE SEQUENCE [LARGE SCALE GENOMIC DNA]</scope>
    <source>
        <strain evidence="3 4">R5</strain>
    </source>
</reference>
<accession>A0A1G7NBC5</accession>
<feature type="transmembrane region" description="Helical" evidence="2">
    <location>
        <begin position="64"/>
        <end position="89"/>
    </location>
</feature>
<evidence type="ECO:0000256" key="2">
    <source>
        <dbReference type="SAM" id="Phobius"/>
    </source>
</evidence>
<keyword evidence="2" id="KW-0812">Transmembrane</keyword>
<keyword evidence="2" id="KW-1133">Transmembrane helix</keyword>
<proteinExistence type="predicted"/>